<sequence>KDILKRVMERWITSHRTYGVETVITGRHMVLERAWALRESYNEWRHGYGVMMLTKKIKMGSYRSCYQEWKCLWLRRVATRIICRQYQNIWARSMMSRWRLFAQSYRYRPLHLAFYWSQWSYAYRVSRSFAIIVRGRILYQQGSYMQEWRTSCLRSSALRHADVAIRSHHDRNILRTLLKSWISLRQSIHIHKRRIYEKAFVDWQICTRIRMLHRELQATIFVGWKKMVTVNRSNYRVLLDDIRLHVLQDHISTWHDAYITNRNNVCLISACRVRHDQILQRRVFMVLWHRLSYQKSLMRSSNTIRSSIISRYLSQIRHGLRIRQYRRKRAAKSKRTAFAEWAGLSIKSSQIKQLSRLLSYWT</sequence>
<evidence type="ECO:0000313" key="1">
    <source>
        <dbReference type="EMBL" id="CRZ04361.1"/>
    </source>
</evidence>
<name>A0A0H5QS26_9EUKA</name>
<protein>
    <recommendedName>
        <fullName evidence="2">Sfi1 spindle body domain-containing protein</fullName>
    </recommendedName>
</protein>
<organism evidence="1">
    <name type="scientific">Spongospora subterranea</name>
    <dbReference type="NCBI Taxonomy" id="70186"/>
    <lineage>
        <taxon>Eukaryota</taxon>
        <taxon>Sar</taxon>
        <taxon>Rhizaria</taxon>
        <taxon>Endomyxa</taxon>
        <taxon>Phytomyxea</taxon>
        <taxon>Plasmodiophorida</taxon>
        <taxon>Plasmodiophoridae</taxon>
        <taxon>Spongospora</taxon>
    </lineage>
</organism>
<feature type="non-terminal residue" evidence="1">
    <location>
        <position position="1"/>
    </location>
</feature>
<accession>A0A0H5QS26</accession>
<dbReference type="EMBL" id="HACM01003919">
    <property type="protein sequence ID" value="CRZ04361.1"/>
    <property type="molecule type" value="Transcribed_RNA"/>
</dbReference>
<reference evidence="1" key="1">
    <citation type="submission" date="2015-04" db="EMBL/GenBank/DDBJ databases">
        <title>The genome sequence of the plant pathogenic Rhizarian Plasmodiophora brassicae reveals insights in its biotrophic life cycle and the origin of chitin synthesis.</title>
        <authorList>
            <person name="Schwelm A."/>
            <person name="Fogelqvist J."/>
            <person name="Knaust A."/>
            <person name="Julke S."/>
            <person name="Lilja T."/>
            <person name="Dhandapani V."/>
            <person name="Bonilla-Rosso G."/>
            <person name="Karlsson M."/>
            <person name="Shevchenko A."/>
            <person name="Choi S.R."/>
            <person name="Kim H.G."/>
            <person name="Park J.Y."/>
            <person name="Lim Y.P."/>
            <person name="Ludwig-Muller J."/>
            <person name="Dixelius C."/>
        </authorList>
    </citation>
    <scope>NUCLEOTIDE SEQUENCE</scope>
    <source>
        <tissue evidence="1">Potato root galls</tissue>
    </source>
</reference>
<evidence type="ECO:0008006" key="2">
    <source>
        <dbReference type="Google" id="ProtNLM"/>
    </source>
</evidence>
<proteinExistence type="predicted"/>
<feature type="non-terminal residue" evidence="1">
    <location>
        <position position="362"/>
    </location>
</feature>
<dbReference type="AlphaFoldDB" id="A0A0H5QS26"/>